<sequence length="799" mass="87822" precursor="true">MIGVSVPCRRTRRFAGVFPRFVAALAIAAAASFVVPASPADAQTNPGSLGFGTDENFKPTPGAQMLLESDQLIYDYDKSTVAAVGGVKIYYDGYTLEAKKVTYDQKNKTMVAEGGVKIVDRTGAIINAETIDITQDFANGFVTALKLDTPSQTHFAAEKALRKDGTTTTFYRGVYTACEPCREKPEKAPVWQVRAARIIVDHNEHMIYFRSARLEFLGIPVAYFPAFSSPDPTVKRKSGFLFPSAGYKSALGAFAKVPYFWALAPNYDLTFSPAVYTKQGLLLDAEWRHRLDTGIYTLHMAGIRQADPEAFVEEGTRNSGDQEYRGGLRTTGQFFLNRLWTFGWDATLLSDRTFTRDYNVLYESTDVAVSQVHLTGLSQTNYFDMRGYYFRVLTNDQGAEYNQARQPFVAPVADQNYLFDKDVLGGQLTMRNNVVSLTRDQTDCVDSGGDGICRPGDAILGLKGNFNRASTDWTWQSQTIGPAGMVLKPFAYLRADAFYLSQDEQLLGIDDNGQYYRAMPAMGLEWRWPILAAGGASSMLIEPIAQMIVRPDEPLAGRLPNEDAQSLVFDDSSLFDWDKFSGYDRIEGGTRANLGFRYAAELGALATVSGVVGQSYQIAGLNSFAVEDLTETGTVSGLEDDVSDYVGSMTVDSGRGYFVSARGRFDSATFDVNQAQVTATGKMGDVTASASYLYLREQPAIASTNSGTPTDTISGRASWQFTETWRLFGSIAWDFAEKQMAGNSIGLAYDDECTTFSIAYSEITQDYTDLQTSKSLIVSLQLRTLGGTQFQSNFSDGNN</sequence>
<comment type="subunit">
    <text evidence="1">Component of the lipopolysaccharide transport and assembly complex.</text>
</comment>
<comment type="similarity">
    <text evidence="1">Belongs to the LptD family.</text>
</comment>
<evidence type="ECO:0000313" key="3">
    <source>
        <dbReference type="EMBL" id="MDQ0515232.1"/>
    </source>
</evidence>
<feature type="domain" description="LptD C-terminal" evidence="2">
    <location>
        <begin position="325"/>
        <end position="725"/>
    </location>
</feature>
<reference evidence="3 4" key="1">
    <citation type="submission" date="2023-07" db="EMBL/GenBank/DDBJ databases">
        <title>Genomic Encyclopedia of Type Strains, Phase IV (KMG-IV): sequencing the most valuable type-strain genomes for metagenomic binning, comparative biology and taxonomic classification.</title>
        <authorList>
            <person name="Goeker M."/>
        </authorList>
    </citation>
    <scope>NUCLEOTIDE SEQUENCE [LARGE SCALE GENOMIC DNA]</scope>
    <source>
        <strain evidence="3 4">B1-1</strain>
    </source>
</reference>
<proteinExistence type="inferred from homology"/>
<evidence type="ECO:0000256" key="1">
    <source>
        <dbReference type="HAMAP-Rule" id="MF_01411"/>
    </source>
</evidence>
<comment type="caution">
    <text evidence="3">The sequence shown here is derived from an EMBL/GenBank/DDBJ whole genome shotgun (WGS) entry which is preliminary data.</text>
</comment>
<dbReference type="EMBL" id="JAUSWJ010000001">
    <property type="protein sequence ID" value="MDQ0515232.1"/>
    <property type="molecule type" value="Genomic_DNA"/>
</dbReference>
<accession>A0ABU0M2P7</accession>
<gene>
    <name evidence="1" type="primary">lptD</name>
    <name evidence="3" type="ORF">QO015_000845</name>
</gene>
<dbReference type="RefSeq" id="WP_266281235.1">
    <property type="nucleotide sequence ID" value="NZ_JAPKNF010000001.1"/>
</dbReference>
<keyword evidence="1" id="KW-0998">Cell outer membrane</keyword>
<keyword evidence="4" id="KW-1185">Reference proteome</keyword>
<comment type="caution">
    <text evidence="1">Lacks conserved residue(s) required for the propagation of feature annotation.</text>
</comment>
<keyword evidence="1" id="KW-0472">Membrane</keyword>
<dbReference type="Proteomes" id="UP001223743">
    <property type="component" value="Unassembled WGS sequence"/>
</dbReference>
<comment type="function">
    <text evidence="1">Involved in the assembly of lipopolysaccharide (LPS) at the surface of the outer membrane.</text>
</comment>
<feature type="signal peptide" evidence="1">
    <location>
        <begin position="1"/>
        <end position="42"/>
    </location>
</feature>
<evidence type="ECO:0000313" key="4">
    <source>
        <dbReference type="Proteomes" id="UP001223743"/>
    </source>
</evidence>
<keyword evidence="1" id="KW-0732">Signal</keyword>
<dbReference type="InterPro" id="IPR020889">
    <property type="entry name" value="LipoPS_assembly_LptD"/>
</dbReference>
<dbReference type="InterPro" id="IPR050218">
    <property type="entry name" value="LptD"/>
</dbReference>
<organism evidence="3 4">
    <name type="scientific">Kaistia geumhonensis</name>
    <dbReference type="NCBI Taxonomy" id="410839"/>
    <lineage>
        <taxon>Bacteria</taxon>
        <taxon>Pseudomonadati</taxon>
        <taxon>Pseudomonadota</taxon>
        <taxon>Alphaproteobacteria</taxon>
        <taxon>Hyphomicrobiales</taxon>
        <taxon>Kaistiaceae</taxon>
        <taxon>Kaistia</taxon>
    </lineage>
</organism>
<dbReference type="InterPro" id="IPR007543">
    <property type="entry name" value="LptD_C"/>
</dbReference>
<dbReference type="PANTHER" id="PTHR30189">
    <property type="entry name" value="LPS-ASSEMBLY PROTEIN"/>
    <property type="match status" value="1"/>
</dbReference>
<comment type="subcellular location">
    <subcellularLocation>
        <location evidence="1">Cell outer membrane</location>
    </subcellularLocation>
</comment>
<feature type="chain" id="PRO_5044910903" description="LPS-assembly protein LptD" evidence="1">
    <location>
        <begin position="43"/>
        <end position="799"/>
    </location>
</feature>
<dbReference type="HAMAP" id="MF_01411">
    <property type="entry name" value="LPS_assembly_LptD"/>
    <property type="match status" value="1"/>
</dbReference>
<dbReference type="PANTHER" id="PTHR30189:SF1">
    <property type="entry name" value="LPS-ASSEMBLY PROTEIN LPTD"/>
    <property type="match status" value="1"/>
</dbReference>
<dbReference type="Gene3D" id="2.60.450.10">
    <property type="entry name" value="Lipopolysaccharide (LPS) transport protein A like domain"/>
    <property type="match status" value="1"/>
</dbReference>
<name>A0ABU0M2P7_9HYPH</name>
<dbReference type="Pfam" id="PF04453">
    <property type="entry name" value="LptD"/>
    <property type="match status" value="1"/>
</dbReference>
<protein>
    <recommendedName>
        <fullName evidence="1">LPS-assembly protein LptD</fullName>
    </recommendedName>
</protein>
<evidence type="ECO:0000259" key="2">
    <source>
        <dbReference type="Pfam" id="PF04453"/>
    </source>
</evidence>